<dbReference type="Pfam" id="PF15744">
    <property type="entry name" value="UPF0492"/>
    <property type="match status" value="1"/>
</dbReference>
<name>A0AAY5K353_ESOLU</name>
<evidence type="ECO:0000256" key="1">
    <source>
        <dbReference type="SAM" id="MobiDB-lite"/>
    </source>
</evidence>
<dbReference type="Ensembl" id="ENSELUT00000109172.1">
    <property type="protein sequence ID" value="ENSELUP00000080882.1"/>
    <property type="gene ID" value="ENSELUG00000043396.1"/>
</dbReference>
<dbReference type="GeneTree" id="ENSGT00940000173161"/>
<dbReference type="InterPro" id="IPR031479">
    <property type="entry name" value="SLX4IP"/>
</dbReference>
<organism evidence="2 3">
    <name type="scientific">Esox lucius</name>
    <name type="common">Northern pike</name>
    <dbReference type="NCBI Taxonomy" id="8010"/>
    <lineage>
        <taxon>Eukaryota</taxon>
        <taxon>Metazoa</taxon>
        <taxon>Chordata</taxon>
        <taxon>Craniata</taxon>
        <taxon>Vertebrata</taxon>
        <taxon>Euteleostomi</taxon>
        <taxon>Actinopterygii</taxon>
        <taxon>Neopterygii</taxon>
        <taxon>Teleostei</taxon>
        <taxon>Protacanthopterygii</taxon>
        <taxon>Esociformes</taxon>
        <taxon>Esocidae</taxon>
        <taxon>Esox</taxon>
    </lineage>
</organism>
<sequence>MSQRKVVLKCGKYAVLVDLHIIVPLGRTHQDSSWFSVEHTEEVTGLVRDVVDQRVKLYMDLLHKRELPKHKRELPPAKTFFIKGSSIGLVANFLKRHFNLRCVVHQQYGELRVFPERCVVCVGRAEDALALHFNPTPAVNLTAMTPTVTLSENASEQSTKSQYFSRPAVKRSAELNSSTAVKRSALHKLVKQASVQKPRDQIQAQLCLQDQSTGSAFREQSPDQRLCLGEQISVSCQLSQDTCQVELPQPRTPAGDPPGRNHGVGVGGLRQTKGKLSVDLRNISQNRLSQTHPHDLFQGASVSLILPNQLVGWRPKPSTVPVGDLPQPPLPSAKTVFPVDDLPQPHLPSAKTVFPVDDLPQPPLPSAKTVFPVDDLPQPPLPSAKTVFPVDDLPQPPLPSAKTVFPVDDLPQPPLPSAKTVFPVDDLPQPPLPSANTVFPGSLPVAGFSSTELLTQTRSAMPSKHNPLSPHLSLSPPHPPRVKPSATAESKAFPASVEATAVYSPDPQQNRSQTTVEVELLTPGKQAQRLPCLHMEQTNQNSPAASLRGPSVKPPVEAGPDTPAPCSAGSTSSRGREEDGEEKRGVKKRREMGMEGKVARPSRLRRPKK</sequence>
<feature type="compositionally biased region" description="Basic and acidic residues" evidence="1">
    <location>
        <begin position="574"/>
        <end position="584"/>
    </location>
</feature>
<feature type="compositionally biased region" description="Basic residues" evidence="1">
    <location>
        <begin position="600"/>
        <end position="609"/>
    </location>
</feature>
<dbReference type="Proteomes" id="UP000265140">
    <property type="component" value="Chromosome 5"/>
</dbReference>
<feature type="region of interest" description="Disordered" evidence="1">
    <location>
        <begin position="458"/>
        <end position="492"/>
    </location>
</feature>
<evidence type="ECO:0000313" key="3">
    <source>
        <dbReference type="Proteomes" id="UP000265140"/>
    </source>
</evidence>
<accession>A0AAY5K353</accession>
<keyword evidence="3" id="KW-1185">Reference proteome</keyword>
<feature type="region of interest" description="Disordered" evidence="1">
    <location>
        <begin position="249"/>
        <end position="270"/>
    </location>
</feature>
<proteinExistence type="predicted"/>
<protein>
    <recommendedName>
        <fullName evidence="4">SLX4 interacting protein</fullName>
    </recommendedName>
</protein>
<reference evidence="2" key="2">
    <citation type="submission" date="2025-08" db="UniProtKB">
        <authorList>
            <consortium name="Ensembl"/>
        </authorList>
    </citation>
    <scope>IDENTIFICATION</scope>
</reference>
<dbReference type="AlphaFoldDB" id="A0AAY5K353"/>
<reference evidence="2 3" key="1">
    <citation type="submission" date="2020-02" db="EMBL/GenBank/DDBJ databases">
        <title>Esox lucius (northern pike) genome, fEsoLuc1, primary haplotype.</title>
        <authorList>
            <person name="Myers G."/>
            <person name="Karagic N."/>
            <person name="Meyer A."/>
            <person name="Pippel M."/>
            <person name="Reichard M."/>
            <person name="Winkler S."/>
            <person name="Tracey A."/>
            <person name="Sims Y."/>
            <person name="Howe K."/>
            <person name="Rhie A."/>
            <person name="Formenti G."/>
            <person name="Durbin R."/>
            <person name="Fedrigo O."/>
            <person name="Jarvis E.D."/>
        </authorList>
    </citation>
    <scope>NUCLEOTIDE SEQUENCE [LARGE SCALE GENOMIC DNA]</scope>
</reference>
<evidence type="ECO:0008006" key="4">
    <source>
        <dbReference type="Google" id="ProtNLM"/>
    </source>
</evidence>
<feature type="region of interest" description="Disordered" evidence="1">
    <location>
        <begin position="538"/>
        <end position="609"/>
    </location>
</feature>
<gene>
    <name evidence="2" type="primary">ARHGAP25</name>
</gene>
<reference evidence="2" key="3">
    <citation type="submission" date="2025-09" db="UniProtKB">
        <authorList>
            <consortium name="Ensembl"/>
        </authorList>
    </citation>
    <scope>IDENTIFICATION</scope>
</reference>
<evidence type="ECO:0000313" key="2">
    <source>
        <dbReference type="Ensembl" id="ENSELUP00000080882.1"/>
    </source>
</evidence>
<dbReference type="PANTHER" id="PTHR28557:SF1">
    <property type="entry name" value="PROTEIN SLX4IP"/>
    <property type="match status" value="1"/>
</dbReference>
<feature type="compositionally biased region" description="Low complexity" evidence="1">
    <location>
        <begin position="462"/>
        <end position="475"/>
    </location>
</feature>
<dbReference type="PANTHER" id="PTHR28557">
    <property type="entry name" value="PROTEIN SLX4IP"/>
    <property type="match status" value="1"/>
</dbReference>